<evidence type="ECO:0000256" key="1">
    <source>
        <dbReference type="SAM" id="Coils"/>
    </source>
</evidence>
<dbReference type="InterPro" id="IPR002110">
    <property type="entry name" value="Ankyrin_rpt"/>
</dbReference>
<dbReference type="SMART" id="SM00248">
    <property type="entry name" value="ANK"/>
    <property type="match status" value="2"/>
</dbReference>
<feature type="coiled-coil region" evidence="1">
    <location>
        <begin position="153"/>
        <end position="180"/>
    </location>
</feature>
<evidence type="ECO:0000313" key="3">
    <source>
        <dbReference type="Proteomes" id="UP001165060"/>
    </source>
</evidence>
<organism evidence="2 3">
    <name type="scientific">Tetraparma gracilis</name>
    <dbReference type="NCBI Taxonomy" id="2962635"/>
    <lineage>
        <taxon>Eukaryota</taxon>
        <taxon>Sar</taxon>
        <taxon>Stramenopiles</taxon>
        <taxon>Ochrophyta</taxon>
        <taxon>Bolidophyceae</taxon>
        <taxon>Parmales</taxon>
        <taxon>Triparmaceae</taxon>
        <taxon>Tetraparma</taxon>
    </lineage>
</organism>
<keyword evidence="3" id="KW-1185">Reference proteome</keyword>
<feature type="non-terminal residue" evidence="2">
    <location>
        <position position="1"/>
    </location>
</feature>
<protein>
    <submittedName>
        <fullName evidence="2">Uncharacterized protein</fullName>
    </submittedName>
</protein>
<dbReference type="Proteomes" id="UP001165060">
    <property type="component" value="Unassembled WGS sequence"/>
</dbReference>
<dbReference type="Gene3D" id="1.25.40.20">
    <property type="entry name" value="Ankyrin repeat-containing domain"/>
    <property type="match status" value="1"/>
</dbReference>
<proteinExistence type="predicted"/>
<sequence length="471" mass="50020">KSQVQAIDESEGLKPEALDQMKRELKLLQGKVVANIEKELKALSNKGEEEREKAFAEANELITCIDADVKRLHGDSAKVIGSAEVLLMGGLGALVDAATKGDATLGNLEVVKALVGAKANVNKAENCGDTALKNAIDKKHTAVVEYLKSVGAHEVADEKRRQAEADAAAEKERSASVEADLALAEAGLSAAHDWTSACFDAASAEGVEKKAMESSWSAYQKAKAEEEELQAKVDRLKAQLPSGAKVLERLETDVRVSAEPASELQLEVDAEVGKVLERLETDARASAENVSELQLEADASEPQLEVDAEVGSRWKVVHPDGGKLRELAALVSPAVQTLNTGTEVRVLERELVVGIAGTFTRVRVEGGGATGWLTCTLTSGKKVLERLETDVDAAVGSRWKVVHADGGMLRSGAALASATVRVLPTGTETEFSNRLTVKILSVSFSSAVVILRTADWSEIAGVKLEQNATQS</sequence>
<gene>
    <name evidence="2" type="ORF">TeGR_g9081</name>
</gene>
<keyword evidence="1" id="KW-0175">Coiled coil</keyword>
<dbReference type="Pfam" id="PF13637">
    <property type="entry name" value="Ank_4"/>
    <property type="match status" value="1"/>
</dbReference>
<comment type="caution">
    <text evidence="2">The sequence shown here is derived from an EMBL/GenBank/DDBJ whole genome shotgun (WGS) entry which is preliminary data.</text>
</comment>
<evidence type="ECO:0000313" key="2">
    <source>
        <dbReference type="EMBL" id="GMI40441.1"/>
    </source>
</evidence>
<reference evidence="2 3" key="1">
    <citation type="journal article" date="2023" name="Commun. Biol.">
        <title>Genome analysis of Parmales, the sister group of diatoms, reveals the evolutionary specialization of diatoms from phago-mixotrophs to photoautotrophs.</title>
        <authorList>
            <person name="Ban H."/>
            <person name="Sato S."/>
            <person name="Yoshikawa S."/>
            <person name="Yamada K."/>
            <person name="Nakamura Y."/>
            <person name="Ichinomiya M."/>
            <person name="Sato N."/>
            <person name="Blanc-Mathieu R."/>
            <person name="Endo H."/>
            <person name="Kuwata A."/>
            <person name="Ogata H."/>
        </authorList>
    </citation>
    <scope>NUCLEOTIDE SEQUENCE [LARGE SCALE GENOMIC DNA]</scope>
</reference>
<name>A0ABQ6N4N1_9STRA</name>
<dbReference type="EMBL" id="BRYB01000935">
    <property type="protein sequence ID" value="GMI40441.1"/>
    <property type="molecule type" value="Genomic_DNA"/>
</dbReference>
<accession>A0ABQ6N4N1</accession>
<dbReference type="SUPFAM" id="SSF48403">
    <property type="entry name" value="Ankyrin repeat"/>
    <property type="match status" value="1"/>
</dbReference>
<dbReference type="InterPro" id="IPR036770">
    <property type="entry name" value="Ankyrin_rpt-contain_sf"/>
</dbReference>